<accession>A0ABD0T2M8</accession>
<comment type="caution">
    <text evidence="2">The sequence shown here is derived from an EMBL/GenBank/DDBJ whole genome shotgun (WGS) entry which is preliminary data.</text>
</comment>
<sequence>MDDFEISSSSSSSEDEGVQHTAAVQSQEVKTGEKRKGPDTEVTDRPRKRRRYSEAIMFLTQQVGNIMHTLSNNPNFQPPFQSSPKSDGLDADVSGDLYFEPEAGPSTSGTARAPSYFEPEAGPSTSGTTRAPSDPSGIKLPISTVLKEPAVTKTSDELLDALSSIQHFDSENWSNVRYVDVQKHYCSYPGYTDLETNDELKPYDRYNNLSLCERGFAAITQALVKQSQAAQSGFDALISWSRTANLSPQSIQDKITELFINGDFQQISNDALQIACGHRADLIQQRRDSILRSVKDKFLKASLRKIPPSCENLFNRNSLSSTIEKNGGITKIMWPLRAPTQNKPAAQAGGSSQPISNNKGPAQGSYNSNYGHGSFPVQFGPTQPWPYPTPFPFPAQGTFRPQRPSAPQNGRQRGSRGQPQDPSGTRNRNRSNVPRRDYQPKRKF</sequence>
<feature type="compositionally biased region" description="Polar residues" evidence="1">
    <location>
        <begin position="405"/>
        <end position="432"/>
    </location>
</feature>
<feature type="region of interest" description="Disordered" evidence="1">
    <location>
        <begin position="69"/>
        <end position="140"/>
    </location>
</feature>
<dbReference type="AlphaFoldDB" id="A0ABD0T2M8"/>
<feature type="compositionally biased region" description="Polar residues" evidence="1">
    <location>
        <begin position="69"/>
        <end position="85"/>
    </location>
</feature>
<organism evidence="2 3">
    <name type="scientific">Loxostege sticticalis</name>
    <name type="common">Beet webworm moth</name>
    <dbReference type="NCBI Taxonomy" id="481309"/>
    <lineage>
        <taxon>Eukaryota</taxon>
        <taxon>Metazoa</taxon>
        <taxon>Ecdysozoa</taxon>
        <taxon>Arthropoda</taxon>
        <taxon>Hexapoda</taxon>
        <taxon>Insecta</taxon>
        <taxon>Pterygota</taxon>
        <taxon>Neoptera</taxon>
        <taxon>Endopterygota</taxon>
        <taxon>Lepidoptera</taxon>
        <taxon>Glossata</taxon>
        <taxon>Ditrysia</taxon>
        <taxon>Pyraloidea</taxon>
        <taxon>Crambidae</taxon>
        <taxon>Pyraustinae</taxon>
        <taxon>Loxostege</taxon>
    </lineage>
</organism>
<feature type="region of interest" description="Disordered" evidence="1">
    <location>
        <begin position="341"/>
        <end position="444"/>
    </location>
</feature>
<protein>
    <recommendedName>
        <fullName evidence="4">Gag protein</fullName>
    </recommendedName>
</protein>
<evidence type="ECO:0000313" key="2">
    <source>
        <dbReference type="EMBL" id="KAL0832260.1"/>
    </source>
</evidence>
<dbReference type="EMBL" id="JBEDNZ010000011">
    <property type="protein sequence ID" value="KAL0832260.1"/>
    <property type="molecule type" value="Genomic_DNA"/>
</dbReference>
<evidence type="ECO:0000256" key="1">
    <source>
        <dbReference type="SAM" id="MobiDB-lite"/>
    </source>
</evidence>
<feature type="compositionally biased region" description="Basic and acidic residues" evidence="1">
    <location>
        <begin position="30"/>
        <end position="45"/>
    </location>
</feature>
<evidence type="ECO:0008006" key="4">
    <source>
        <dbReference type="Google" id="ProtNLM"/>
    </source>
</evidence>
<feature type="compositionally biased region" description="Pro residues" evidence="1">
    <location>
        <begin position="383"/>
        <end position="393"/>
    </location>
</feature>
<proteinExistence type="predicted"/>
<reference evidence="2 3" key="1">
    <citation type="submission" date="2024-06" db="EMBL/GenBank/DDBJ databases">
        <title>A chromosome-level genome assembly of beet webworm, Loxostege sticticalis.</title>
        <authorList>
            <person name="Zhang Y."/>
        </authorList>
    </citation>
    <scope>NUCLEOTIDE SEQUENCE [LARGE SCALE GENOMIC DNA]</scope>
    <source>
        <strain evidence="2">AQ028</strain>
        <tissue evidence="2">Male pupae</tissue>
    </source>
</reference>
<gene>
    <name evidence="2" type="ORF">ABMA28_001707</name>
</gene>
<feature type="compositionally biased region" description="Polar residues" evidence="1">
    <location>
        <begin position="341"/>
        <end position="371"/>
    </location>
</feature>
<feature type="region of interest" description="Disordered" evidence="1">
    <location>
        <begin position="1"/>
        <end position="53"/>
    </location>
</feature>
<evidence type="ECO:0000313" key="3">
    <source>
        <dbReference type="Proteomes" id="UP001549921"/>
    </source>
</evidence>
<name>A0ABD0T2M8_LOXSC</name>
<feature type="compositionally biased region" description="Basic and acidic residues" evidence="1">
    <location>
        <begin position="434"/>
        <end position="444"/>
    </location>
</feature>
<dbReference type="Proteomes" id="UP001549921">
    <property type="component" value="Unassembled WGS sequence"/>
</dbReference>